<evidence type="ECO:0000256" key="2">
    <source>
        <dbReference type="ARBA" id="ARBA00023002"/>
    </source>
</evidence>
<protein>
    <submittedName>
        <fullName evidence="3">NAD(P)-dependent dehydrogenase, short-chain alcohol dehydrogenase family</fullName>
    </submittedName>
</protein>
<dbReference type="PANTHER" id="PTHR43639">
    <property type="entry name" value="OXIDOREDUCTASE, SHORT-CHAIN DEHYDROGENASE/REDUCTASE FAMILY (AFU_ORTHOLOGUE AFUA_5G02870)"/>
    <property type="match status" value="1"/>
</dbReference>
<reference evidence="3 4" key="1">
    <citation type="submission" date="2016-08" db="EMBL/GenBank/DDBJ databases">
        <authorList>
            <person name="Seilhamer J.J."/>
        </authorList>
    </citation>
    <scope>NUCLEOTIDE SEQUENCE [LARGE SCALE GENOMIC DNA]</scope>
    <source>
        <strain evidence="3 4">P1-7</strain>
    </source>
</reference>
<dbReference type="InterPro" id="IPR036291">
    <property type="entry name" value="NAD(P)-bd_dom_sf"/>
</dbReference>
<evidence type="ECO:0000313" key="4">
    <source>
        <dbReference type="Proteomes" id="UP000199205"/>
    </source>
</evidence>
<dbReference type="GO" id="GO:0016491">
    <property type="term" value="F:oxidoreductase activity"/>
    <property type="evidence" value="ECO:0007669"/>
    <property type="project" value="UniProtKB-KW"/>
</dbReference>
<name>A0A1C3X2W2_9HYPH</name>
<dbReference type="PROSITE" id="PS00061">
    <property type="entry name" value="ADH_SHORT"/>
    <property type="match status" value="1"/>
</dbReference>
<dbReference type="Pfam" id="PF13561">
    <property type="entry name" value="adh_short_C2"/>
    <property type="match status" value="1"/>
</dbReference>
<dbReference type="CDD" id="cd05233">
    <property type="entry name" value="SDR_c"/>
    <property type="match status" value="1"/>
</dbReference>
<organism evidence="3 4">
    <name type="scientific">Rhizobium lusitanum</name>
    <dbReference type="NCBI Taxonomy" id="293958"/>
    <lineage>
        <taxon>Bacteria</taxon>
        <taxon>Pseudomonadati</taxon>
        <taxon>Pseudomonadota</taxon>
        <taxon>Alphaproteobacteria</taxon>
        <taxon>Hyphomicrobiales</taxon>
        <taxon>Rhizobiaceae</taxon>
        <taxon>Rhizobium/Agrobacterium group</taxon>
        <taxon>Rhizobium</taxon>
    </lineage>
</organism>
<dbReference type="RefSeq" id="WP_376774260.1">
    <property type="nucleotide sequence ID" value="NZ_FMAF01000023.1"/>
</dbReference>
<keyword evidence="2" id="KW-0560">Oxidoreductase</keyword>
<dbReference type="AlphaFoldDB" id="A0A1C3X2W2"/>
<dbReference type="InterPro" id="IPR020904">
    <property type="entry name" value="Sc_DH/Rdtase_CS"/>
</dbReference>
<accession>A0A1C3X2W2</accession>
<gene>
    <name evidence="3" type="ORF">GA0061101_12335</name>
</gene>
<comment type="similarity">
    <text evidence="1">Belongs to the short-chain dehydrogenases/reductases (SDR) family.</text>
</comment>
<dbReference type="Proteomes" id="UP000199205">
    <property type="component" value="Unassembled WGS sequence"/>
</dbReference>
<dbReference type="SUPFAM" id="SSF51735">
    <property type="entry name" value="NAD(P)-binding Rossmann-fold domains"/>
    <property type="match status" value="1"/>
</dbReference>
<dbReference type="FunFam" id="3.40.50.720:FF:000084">
    <property type="entry name" value="Short-chain dehydrogenase reductase"/>
    <property type="match status" value="1"/>
</dbReference>
<dbReference type="PRINTS" id="PR00080">
    <property type="entry name" value="SDRFAMILY"/>
</dbReference>
<proteinExistence type="inferred from homology"/>
<dbReference type="Gene3D" id="3.40.50.720">
    <property type="entry name" value="NAD(P)-binding Rossmann-like Domain"/>
    <property type="match status" value="1"/>
</dbReference>
<evidence type="ECO:0000256" key="1">
    <source>
        <dbReference type="ARBA" id="ARBA00006484"/>
    </source>
</evidence>
<sequence>MMSNQPINFASYPSLKGKSIFITGGGGGIGESLVRHFCAQASHVAFVDIAEEPSRKLVDAIAADGDRPPLFIPCDIRDIEALKAAVAEAAERSGPIQVLCNNAGSDDRHQTEDVTVAYWDDRMAVNLRHQFFAAQTVRPYMKALGGGSIINFGSITWMVGDPDCPAYVTAKAAVYGMTRALARELGPERIRVNCMVPGWVMTERQMRLWLTPAGERQIEERQCLPDRLQPSDIARMALFLAADDSAMCTSQQFIVDGGWV</sequence>
<dbReference type="PANTHER" id="PTHR43639:SF1">
    <property type="entry name" value="SHORT-CHAIN DEHYDROGENASE_REDUCTASE FAMILY PROTEIN"/>
    <property type="match status" value="1"/>
</dbReference>
<dbReference type="PRINTS" id="PR00081">
    <property type="entry name" value="GDHRDH"/>
</dbReference>
<dbReference type="InterPro" id="IPR002347">
    <property type="entry name" value="SDR_fam"/>
</dbReference>
<evidence type="ECO:0000313" key="3">
    <source>
        <dbReference type="EMBL" id="SCB46525.1"/>
    </source>
</evidence>
<dbReference type="EMBL" id="FMAF01000023">
    <property type="protein sequence ID" value="SCB46525.1"/>
    <property type="molecule type" value="Genomic_DNA"/>
</dbReference>